<dbReference type="PANTHER" id="PTHR42791:SF2">
    <property type="entry name" value="N-ACETYLTRANSFERASE DOMAIN-CONTAINING PROTEIN"/>
    <property type="match status" value="1"/>
</dbReference>
<feature type="domain" description="N-acetyltransferase" evidence="1">
    <location>
        <begin position="72"/>
        <end position="213"/>
    </location>
</feature>
<keyword evidence="3" id="KW-1185">Reference proteome</keyword>
<dbReference type="InterPro" id="IPR000182">
    <property type="entry name" value="GNAT_dom"/>
</dbReference>
<reference evidence="2 3" key="1">
    <citation type="journal article" date="2019" name="Appl. Microbiol. Biotechnol.">
        <title>Genome sequence of Isaria javanica and comparative genome analysis insights into family S53 peptidase evolution in fungal entomopathogens.</title>
        <authorList>
            <person name="Lin R."/>
            <person name="Zhang X."/>
            <person name="Xin B."/>
            <person name="Zou M."/>
            <person name="Gao Y."/>
            <person name="Qin F."/>
            <person name="Hu Q."/>
            <person name="Xie B."/>
            <person name="Cheng X."/>
        </authorList>
    </citation>
    <scope>NUCLEOTIDE SEQUENCE [LARGE SCALE GENOMIC DNA]</scope>
    <source>
        <strain evidence="2 3">IJ1G</strain>
    </source>
</reference>
<keyword evidence="2" id="KW-0012">Acyltransferase</keyword>
<accession>A0A545VWP2</accession>
<organism evidence="2 3">
    <name type="scientific">Cordyceps javanica</name>
    <dbReference type="NCBI Taxonomy" id="43265"/>
    <lineage>
        <taxon>Eukaryota</taxon>
        <taxon>Fungi</taxon>
        <taxon>Dikarya</taxon>
        <taxon>Ascomycota</taxon>
        <taxon>Pezizomycotina</taxon>
        <taxon>Sordariomycetes</taxon>
        <taxon>Hypocreomycetidae</taxon>
        <taxon>Hypocreales</taxon>
        <taxon>Cordycipitaceae</taxon>
        <taxon>Cordyceps</taxon>
    </lineage>
</organism>
<gene>
    <name evidence="2" type="ORF">IF1G_07145</name>
</gene>
<dbReference type="InterPro" id="IPR052523">
    <property type="entry name" value="Trichothecene_AcTrans"/>
</dbReference>
<dbReference type="PROSITE" id="PS51186">
    <property type="entry name" value="GNAT"/>
    <property type="match status" value="1"/>
</dbReference>
<proteinExistence type="predicted"/>
<name>A0A545VWP2_9HYPO</name>
<dbReference type="PANTHER" id="PTHR42791">
    <property type="entry name" value="GNAT FAMILY ACETYLTRANSFERASE"/>
    <property type="match status" value="1"/>
</dbReference>
<evidence type="ECO:0000259" key="1">
    <source>
        <dbReference type="PROSITE" id="PS51186"/>
    </source>
</evidence>
<dbReference type="Proteomes" id="UP000315783">
    <property type="component" value="Unassembled WGS sequence"/>
</dbReference>
<protein>
    <submittedName>
        <fullName evidence="2">Acyl-CoA N-acyltransferase</fullName>
    </submittedName>
</protein>
<dbReference type="STRING" id="43265.A0A545VWP2"/>
<comment type="caution">
    <text evidence="2">The sequence shown here is derived from an EMBL/GenBank/DDBJ whole genome shotgun (WGS) entry which is preliminary data.</text>
</comment>
<dbReference type="Gene3D" id="3.40.630.30">
    <property type="match status" value="1"/>
</dbReference>
<evidence type="ECO:0000313" key="3">
    <source>
        <dbReference type="Proteomes" id="UP000315783"/>
    </source>
</evidence>
<dbReference type="InterPro" id="IPR016181">
    <property type="entry name" value="Acyl_CoA_acyltransferase"/>
</dbReference>
<sequence length="214" mass="22829">MVSMVENAVAADAPALGAMHINAFETDQPEPLFVEPYAVAGWGGFIRDAADAAAAAAAAGDAIRAGPQTRVGVIRDESGTAKAACLLRIAPDKNAVAGLYADWEDLWGTPLPGMSRDRMDAFFGGMKAQHKTVMGDTPHIYLEIVMAHSSARGRGYGMALLQFANTVADGMGLPLYLDSNKDVTALYERLGYVKQPDEVRTSNCLIPMLRPVKM</sequence>
<dbReference type="Pfam" id="PF00583">
    <property type="entry name" value="Acetyltransf_1"/>
    <property type="match status" value="1"/>
</dbReference>
<keyword evidence="2" id="KW-0808">Transferase</keyword>
<evidence type="ECO:0000313" key="2">
    <source>
        <dbReference type="EMBL" id="TQV94266.1"/>
    </source>
</evidence>
<dbReference type="AlphaFoldDB" id="A0A545VWP2"/>
<dbReference type="EMBL" id="SPUK01000010">
    <property type="protein sequence ID" value="TQV94266.1"/>
    <property type="molecule type" value="Genomic_DNA"/>
</dbReference>
<dbReference type="OrthoDB" id="2115692at2759"/>
<dbReference type="SUPFAM" id="SSF55729">
    <property type="entry name" value="Acyl-CoA N-acyltransferases (Nat)"/>
    <property type="match status" value="1"/>
</dbReference>
<dbReference type="GO" id="GO:0016747">
    <property type="term" value="F:acyltransferase activity, transferring groups other than amino-acyl groups"/>
    <property type="evidence" value="ECO:0007669"/>
    <property type="project" value="InterPro"/>
</dbReference>